<keyword evidence="2" id="KW-1185">Reference proteome</keyword>
<protein>
    <submittedName>
        <fullName evidence="1">11646_t:CDS:1</fullName>
    </submittedName>
</protein>
<reference evidence="1" key="1">
    <citation type="submission" date="2021-06" db="EMBL/GenBank/DDBJ databases">
        <authorList>
            <person name="Kallberg Y."/>
            <person name="Tangrot J."/>
            <person name="Rosling A."/>
        </authorList>
    </citation>
    <scope>NUCLEOTIDE SEQUENCE</scope>
    <source>
        <strain evidence="1">28 12/20/2015</strain>
    </source>
</reference>
<organism evidence="1 2">
    <name type="scientific">Cetraspora pellucida</name>
    <dbReference type="NCBI Taxonomy" id="1433469"/>
    <lineage>
        <taxon>Eukaryota</taxon>
        <taxon>Fungi</taxon>
        <taxon>Fungi incertae sedis</taxon>
        <taxon>Mucoromycota</taxon>
        <taxon>Glomeromycotina</taxon>
        <taxon>Glomeromycetes</taxon>
        <taxon>Diversisporales</taxon>
        <taxon>Gigasporaceae</taxon>
        <taxon>Cetraspora</taxon>
    </lineage>
</organism>
<name>A0ACA9R1S5_9GLOM</name>
<proteinExistence type="predicted"/>
<comment type="caution">
    <text evidence="1">The sequence shown here is derived from an EMBL/GenBank/DDBJ whole genome shotgun (WGS) entry which is preliminary data.</text>
</comment>
<sequence length="67" mass="7775">MASNSQHNRFFTEIVESSSDDNNDNMDIDLNNESSDDDLELVQALSFYPRTLNPEISRRTHPKSDDW</sequence>
<evidence type="ECO:0000313" key="1">
    <source>
        <dbReference type="EMBL" id="CAG8773039.1"/>
    </source>
</evidence>
<gene>
    <name evidence="1" type="ORF">SPELUC_LOCUS15897</name>
</gene>
<feature type="non-terminal residue" evidence="1">
    <location>
        <position position="67"/>
    </location>
</feature>
<dbReference type="EMBL" id="CAJVPW010055305">
    <property type="protein sequence ID" value="CAG8773039.1"/>
    <property type="molecule type" value="Genomic_DNA"/>
</dbReference>
<accession>A0ACA9R1S5</accession>
<evidence type="ECO:0000313" key="2">
    <source>
        <dbReference type="Proteomes" id="UP000789366"/>
    </source>
</evidence>
<dbReference type="Proteomes" id="UP000789366">
    <property type="component" value="Unassembled WGS sequence"/>
</dbReference>